<evidence type="ECO:0000259" key="5">
    <source>
        <dbReference type="SMART" id="SM00060"/>
    </source>
</evidence>
<keyword evidence="4" id="KW-0539">Nucleus</keyword>
<dbReference type="CDD" id="cd00063">
    <property type="entry name" value="FN3"/>
    <property type="match status" value="1"/>
</dbReference>
<evidence type="ECO:0000256" key="2">
    <source>
        <dbReference type="ARBA" id="ARBA00022441"/>
    </source>
</evidence>
<keyword evidence="6" id="KW-1185">Reference proteome</keyword>
<dbReference type="AlphaFoldDB" id="A0A1I7YB97"/>
<dbReference type="Gene3D" id="2.120.10.80">
    <property type="entry name" value="Kelch-type beta propeller"/>
    <property type="match status" value="2"/>
</dbReference>
<dbReference type="InterPro" id="IPR003961">
    <property type="entry name" value="FN3_dom"/>
</dbReference>
<accession>A0A1I7YB97</accession>
<evidence type="ECO:0000256" key="4">
    <source>
        <dbReference type="ARBA" id="ARBA00023242"/>
    </source>
</evidence>
<evidence type="ECO:0000256" key="1">
    <source>
        <dbReference type="ARBA" id="ARBA00004123"/>
    </source>
</evidence>
<comment type="subcellular location">
    <subcellularLocation>
        <location evidence="1">Nucleus</location>
    </subcellularLocation>
</comment>
<feature type="domain" description="Fibronectin type-III" evidence="5">
    <location>
        <begin position="548"/>
        <end position="737"/>
    </location>
</feature>
<dbReference type="WBParaSite" id="L893_g14537.t1">
    <property type="protein sequence ID" value="L893_g14537.t1"/>
    <property type="gene ID" value="L893_g14537"/>
</dbReference>
<dbReference type="InterPro" id="IPR059124">
    <property type="entry name" value="Kelch_HCF"/>
</dbReference>
<dbReference type="SUPFAM" id="SSF117281">
    <property type="entry name" value="Kelch motif"/>
    <property type="match status" value="1"/>
</dbReference>
<reference evidence="7" key="1">
    <citation type="submission" date="2016-11" db="UniProtKB">
        <authorList>
            <consortium name="WormBaseParasite"/>
        </authorList>
    </citation>
    <scope>IDENTIFICATION</scope>
</reference>
<dbReference type="GO" id="GO:0006338">
    <property type="term" value="P:chromatin remodeling"/>
    <property type="evidence" value="ECO:0007669"/>
    <property type="project" value="TreeGrafter"/>
</dbReference>
<dbReference type="InterPro" id="IPR036116">
    <property type="entry name" value="FN3_sf"/>
</dbReference>
<evidence type="ECO:0000256" key="3">
    <source>
        <dbReference type="ARBA" id="ARBA00022737"/>
    </source>
</evidence>
<protein>
    <submittedName>
        <fullName evidence="7">Fibronectin type-III domain-containing protein</fullName>
    </submittedName>
</protein>
<dbReference type="Gene3D" id="6.10.250.2590">
    <property type="match status" value="1"/>
</dbReference>
<sequence>MSSNLPLFAENIGNDKSLYGYAPLVDCPQSSAEENQYMVRYETNDETNVTQTTDQQPVNHNHNVTQQFGETVAMQREEVLNQPGPPNAYPNSISQWQLIRPAPTLSVPTARPVLKVTRVIPVYPKWQSWASQPRVLSPGNAPASAQVGTPVIKTELHPRPRPVPPRQTVDKNAINQLHRLLPQLVPSETEPLFYEPIDPEPITPIQDDDGYAQLSWKKIEKCNGQIPFYLEGHQAIALKGYMVVFGATRDGLNNMVHVYNPDRNMWVGIEVAGECPRGTSGFAMSGYKSSVFIYGGVLNHRFQGDFYELNTSTFEWSRLMVQPNARNEYPRPRTGHTLTVSSDGYCYIFGGVYEQDHGTESVIHHHMNDIFMVNLHLPELHYEFPQTYGPRPPARESHAAALFERGNDKKLIVFGGLGHCRFNDLWILDLNSMTWTNPAVSGIPISPRSHHSINIVGDSLYVFGGLTSTSSGEQDIEKATNTLEMFNLAEGRWEMQNPQISDETKNKVPSPRTMHSMVSIRNRLYLFSGRDGGKKVTTDLWYIDVSRPPPPPRVELLRAGTTALSVHWERILTATSYVLQIQNVGPVPQETNSHGNGFDPHYHEDTLSLLDKKSDVQEEASYSNPESLKTDTTLPHDILADCSWEPSTSGTNTKQEAHYASNSEYEKPQNLWHDVGIIDKNSIRVTHHFLSTRFTEDGRQFPITPGRVDLSLIRKAEIVPGTAYRFRVASLNTCGRGLWSEMSAFKTCYPGLPGSPTDVRITKVIGGAHLAWEPPQHCPGEIIEYTVHLAVKSNSSVVKDGVVFFRFYVGPSARCTVTTHNLNMAHIDNEHGPKPAILFRIAARNDRGYGPATQIRWVQTSHARARAHETYNDTPFPKPYYASSKRIRLE</sequence>
<evidence type="ECO:0000313" key="7">
    <source>
        <dbReference type="WBParaSite" id="L893_g14537.t1"/>
    </source>
</evidence>
<keyword evidence="2" id="KW-0880">Kelch repeat</keyword>
<evidence type="ECO:0000313" key="6">
    <source>
        <dbReference type="Proteomes" id="UP000095287"/>
    </source>
</evidence>
<dbReference type="SUPFAM" id="SSF49265">
    <property type="entry name" value="Fibronectin type III"/>
    <property type="match status" value="1"/>
</dbReference>
<dbReference type="SUPFAM" id="SSF50965">
    <property type="entry name" value="Galactose oxidase, central domain"/>
    <property type="match status" value="1"/>
</dbReference>
<dbReference type="GO" id="GO:0035097">
    <property type="term" value="C:histone methyltransferase complex"/>
    <property type="evidence" value="ECO:0007669"/>
    <property type="project" value="TreeGrafter"/>
</dbReference>
<dbReference type="Proteomes" id="UP000095287">
    <property type="component" value="Unplaced"/>
</dbReference>
<dbReference type="SMART" id="SM00060">
    <property type="entry name" value="FN3"/>
    <property type="match status" value="2"/>
</dbReference>
<dbReference type="PANTHER" id="PTHR46003:SF1">
    <property type="entry name" value="HOST CELL FACTOR"/>
    <property type="match status" value="1"/>
</dbReference>
<feature type="domain" description="Fibronectin type-III" evidence="5">
    <location>
        <begin position="753"/>
        <end position="850"/>
    </location>
</feature>
<organism evidence="6 7">
    <name type="scientific">Steinernema glaseri</name>
    <dbReference type="NCBI Taxonomy" id="37863"/>
    <lineage>
        <taxon>Eukaryota</taxon>
        <taxon>Metazoa</taxon>
        <taxon>Ecdysozoa</taxon>
        <taxon>Nematoda</taxon>
        <taxon>Chromadorea</taxon>
        <taxon>Rhabditida</taxon>
        <taxon>Tylenchina</taxon>
        <taxon>Panagrolaimomorpha</taxon>
        <taxon>Strongyloidoidea</taxon>
        <taxon>Steinernematidae</taxon>
        <taxon>Steinernema</taxon>
    </lineage>
</organism>
<name>A0A1I7YB97_9BILA</name>
<dbReference type="InterPro" id="IPR043536">
    <property type="entry name" value="HCF1/2"/>
</dbReference>
<dbReference type="Gene3D" id="2.60.40.10">
    <property type="entry name" value="Immunoglobulins"/>
    <property type="match status" value="2"/>
</dbReference>
<dbReference type="InterPro" id="IPR013783">
    <property type="entry name" value="Ig-like_fold"/>
</dbReference>
<keyword evidence="3" id="KW-0677">Repeat</keyword>
<dbReference type="InterPro" id="IPR015915">
    <property type="entry name" value="Kelch-typ_b-propeller"/>
</dbReference>
<dbReference type="Pfam" id="PF13854">
    <property type="entry name" value="Kelch_HCF"/>
    <property type="match status" value="1"/>
</dbReference>
<proteinExistence type="predicted"/>
<dbReference type="GO" id="GO:0003713">
    <property type="term" value="F:transcription coactivator activity"/>
    <property type="evidence" value="ECO:0007669"/>
    <property type="project" value="TreeGrafter"/>
</dbReference>
<dbReference type="InterPro" id="IPR011043">
    <property type="entry name" value="Gal_Oxase/kelch_b-propeller"/>
</dbReference>
<dbReference type="PANTHER" id="PTHR46003">
    <property type="entry name" value="HOST CELL FACTOR"/>
    <property type="match status" value="1"/>
</dbReference>